<protein>
    <recommendedName>
        <fullName evidence="3">Alpha-methylacyl-CoA racemase</fullName>
    </recommendedName>
</protein>
<dbReference type="PANTHER" id="PTHR48228">
    <property type="entry name" value="SUCCINYL-COA--D-CITRAMALATE COA-TRANSFERASE"/>
    <property type="match status" value="1"/>
</dbReference>
<dbReference type="PANTHER" id="PTHR48228:SF5">
    <property type="entry name" value="ALPHA-METHYLACYL-COA RACEMASE"/>
    <property type="match status" value="1"/>
</dbReference>
<dbReference type="EMBL" id="UINC01002566">
    <property type="protein sequence ID" value="SUZ98042.1"/>
    <property type="molecule type" value="Genomic_DNA"/>
</dbReference>
<gene>
    <name evidence="2" type="ORF">METZ01_LOCUS50896</name>
</gene>
<sequence>MMLADMGADVVRIDRAGSVRGGDPGSPPAMVNGRGRRSIGVDLKSDGGRNLVLQLIQDADVVFEGFRPGVAERLGLGPEDCLALNPAIVYGRMTGWGQDGPYASTAGHDINYISLAGALAHIGRHDSGPVPPLNLVGDFGGGGMYLAYGIVCALLSARTTGEGQVVDAAMVDGAASLMSFFYGMLHTGFTTANRGENMLDTGAHFYDVYECSDGEYISIGSIEPQFYAELVQRLGLDPDDFAAQHDRSRWPELKEKVAAVVATRTRAEWDTVLEGSDVCYAPVLTVAEAIEHPHNVARGTFVEVGGIVQPGPAPRLSGTPGDIRRPPPHEGQHTDEILAEAGLGDEEIAALRDAGAVA</sequence>
<proteinExistence type="predicted"/>
<evidence type="ECO:0000256" key="1">
    <source>
        <dbReference type="SAM" id="MobiDB-lite"/>
    </source>
</evidence>
<dbReference type="AlphaFoldDB" id="A0A381S1T3"/>
<feature type="region of interest" description="Disordered" evidence="1">
    <location>
        <begin position="311"/>
        <end position="332"/>
    </location>
</feature>
<dbReference type="Pfam" id="PF02515">
    <property type="entry name" value="CoA_transf_3"/>
    <property type="match status" value="1"/>
</dbReference>
<dbReference type="InterPro" id="IPR023606">
    <property type="entry name" value="CoA-Trfase_III_dom_1_sf"/>
</dbReference>
<name>A0A381S1T3_9ZZZZ</name>
<dbReference type="InterPro" id="IPR003673">
    <property type="entry name" value="CoA-Trfase_fam_III"/>
</dbReference>
<organism evidence="2">
    <name type="scientific">marine metagenome</name>
    <dbReference type="NCBI Taxonomy" id="408172"/>
    <lineage>
        <taxon>unclassified sequences</taxon>
        <taxon>metagenomes</taxon>
        <taxon>ecological metagenomes</taxon>
    </lineage>
</organism>
<evidence type="ECO:0008006" key="3">
    <source>
        <dbReference type="Google" id="ProtNLM"/>
    </source>
</evidence>
<dbReference type="InterPro" id="IPR044855">
    <property type="entry name" value="CoA-Trfase_III_dom3_sf"/>
</dbReference>
<feature type="compositionally biased region" description="Basic and acidic residues" evidence="1">
    <location>
        <begin position="322"/>
        <end position="332"/>
    </location>
</feature>
<accession>A0A381S1T3</accession>
<dbReference type="Gene3D" id="3.40.50.10540">
    <property type="entry name" value="Crotonobetainyl-coa:carnitine coa-transferase, domain 1"/>
    <property type="match status" value="1"/>
</dbReference>
<dbReference type="SUPFAM" id="SSF89796">
    <property type="entry name" value="CoA-transferase family III (CaiB/BaiF)"/>
    <property type="match status" value="1"/>
</dbReference>
<evidence type="ECO:0000313" key="2">
    <source>
        <dbReference type="EMBL" id="SUZ98042.1"/>
    </source>
</evidence>
<reference evidence="2" key="1">
    <citation type="submission" date="2018-05" db="EMBL/GenBank/DDBJ databases">
        <authorList>
            <person name="Lanie J.A."/>
            <person name="Ng W.-L."/>
            <person name="Kazmierczak K.M."/>
            <person name="Andrzejewski T.M."/>
            <person name="Davidsen T.M."/>
            <person name="Wayne K.J."/>
            <person name="Tettelin H."/>
            <person name="Glass J.I."/>
            <person name="Rusch D."/>
            <person name="Podicherti R."/>
            <person name="Tsui H.-C.T."/>
            <person name="Winkler M.E."/>
        </authorList>
    </citation>
    <scope>NUCLEOTIDE SEQUENCE</scope>
</reference>
<dbReference type="GO" id="GO:0003824">
    <property type="term" value="F:catalytic activity"/>
    <property type="evidence" value="ECO:0007669"/>
    <property type="project" value="InterPro"/>
</dbReference>
<dbReference type="InterPro" id="IPR050509">
    <property type="entry name" value="CoA-transferase_III"/>
</dbReference>
<dbReference type="Gene3D" id="3.30.1540.10">
    <property type="entry name" value="formyl-coa transferase, domain 3"/>
    <property type="match status" value="1"/>
</dbReference>